<dbReference type="SUPFAM" id="SSF161098">
    <property type="entry name" value="MetI-like"/>
    <property type="match status" value="1"/>
</dbReference>
<protein>
    <submittedName>
        <fullName evidence="9">ABC transporter permease</fullName>
    </submittedName>
</protein>
<comment type="caution">
    <text evidence="9">The sequence shown here is derived from an EMBL/GenBank/DDBJ whole genome shotgun (WGS) entry which is preliminary data.</text>
</comment>
<dbReference type="PANTHER" id="PTHR43163:SF6">
    <property type="entry name" value="DIPEPTIDE TRANSPORT SYSTEM PERMEASE PROTEIN DPPB-RELATED"/>
    <property type="match status" value="1"/>
</dbReference>
<sequence>MPLVFGVSMLTFFLGSLVPGDAARAILGLNADPDAVATLHHQLGLDRPLWDQYWSWLIRALHGDLGTSVASGSEIWSDLGARLPVTLWLIGGSVLVAAIVGVTLGVTAALRAGFVGRLVDVVALLGASVPVFWFALLLVTVFAVELRVFPAIGYVPLSQSPGQWASSLALPVLTLGLTSSAAIAKQTRDGVRTQMQRDYVLMLRARGVPERTIVFKHVLRNAGAPVVTLLGLLVVGMLGGTVLVEQVFVLPGLGGLAVDATRAHDIPEVQGVTVLFTMIIVTVNLAVELIHRGLDPKARA</sequence>
<accession>A0ABP5BNK6</accession>
<dbReference type="PROSITE" id="PS50928">
    <property type="entry name" value="ABC_TM1"/>
    <property type="match status" value="1"/>
</dbReference>
<evidence type="ECO:0000256" key="5">
    <source>
        <dbReference type="ARBA" id="ARBA00022989"/>
    </source>
</evidence>
<dbReference type="Gene3D" id="1.10.3720.10">
    <property type="entry name" value="MetI-like"/>
    <property type="match status" value="1"/>
</dbReference>
<gene>
    <name evidence="9" type="ORF">GCM10009838_00820</name>
</gene>
<evidence type="ECO:0000256" key="6">
    <source>
        <dbReference type="ARBA" id="ARBA00023136"/>
    </source>
</evidence>
<proteinExistence type="inferred from homology"/>
<dbReference type="Proteomes" id="UP001499854">
    <property type="component" value="Unassembled WGS sequence"/>
</dbReference>
<reference evidence="10" key="1">
    <citation type="journal article" date="2019" name="Int. J. Syst. Evol. Microbiol.">
        <title>The Global Catalogue of Microorganisms (GCM) 10K type strain sequencing project: providing services to taxonomists for standard genome sequencing and annotation.</title>
        <authorList>
            <consortium name="The Broad Institute Genomics Platform"/>
            <consortium name="The Broad Institute Genome Sequencing Center for Infectious Disease"/>
            <person name="Wu L."/>
            <person name="Ma J."/>
        </authorList>
    </citation>
    <scope>NUCLEOTIDE SEQUENCE [LARGE SCALE GENOMIC DNA]</scope>
    <source>
        <strain evidence="10">JCM 16013</strain>
    </source>
</reference>
<keyword evidence="3" id="KW-1003">Cell membrane</keyword>
<comment type="similarity">
    <text evidence="7">Belongs to the binding-protein-dependent transport system permease family.</text>
</comment>
<feature type="transmembrane region" description="Helical" evidence="7">
    <location>
        <begin position="122"/>
        <end position="144"/>
    </location>
</feature>
<evidence type="ECO:0000256" key="2">
    <source>
        <dbReference type="ARBA" id="ARBA00022448"/>
    </source>
</evidence>
<dbReference type="PANTHER" id="PTHR43163">
    <property type="entry name" value="DIPEPTIDE TRANSPORT SYSTEM PERMEASE PROTEIN DPPB-RELATED"/>
    <property type="match status" value="1"/>
</dbReference>
<dbReference type="Pfam" id="PF19300">
    <property type="entry name" value="BPD_transp_1_N"/>
    <property type="match status" value="1"/>
</dbReference>
<dbReference type="Pfam" id="PF00528">
    <property type="entry name" value="BPD_transp_1"/>
    <property type="match status" value="1"/>
</dbReference>
<dbReference type="InterPro" id="IPR045621">
    <property type="entry name" value="BPD_transp_1_N"/>
</dbReference>
<evidence type="ECO:0000313" key="9">
    <source>
        <dbReference type="EMBL" id="GAA1949593.1"/>
    </source>
</evidence>
<keyword evidence="10" id="KW-1185">Reference proteome</keyword>
<dbReference type="InterPro" id="IPR035906">
    <property type="entry name" value="MetI-like_sf"/>
</dbReference>
<keyword evidence="2 7" id="KW-0813">Transport</keyword>
<feature type="transmembrane region" description="Helical" evidence="7">
    <location>
        <begin position="226"/>
        <end position="249"/>
    </location>
</feature>
<feature type="transmembrane region" description="Helical" evidence="7">
    <location>
        <begin position="87"/>
        <end position="110"/>
    </location>
</feature>
<evidence type="ECO:0000256" key="1">
    <source>
        <dbReference type="ARBA" id="ARBA00004651"/>
    </source>
</evidence>
<keyword evidence="6 7" id="KW-0472">Membrane</keyword>
<feature type="transmembrane region" description="Helical" evidence="7">
    <location>
        <begin position="164"/>
        <end position="184"/>
    </location>
</feature>
<keyword evidence="5 7" id="KW-1133">Transmembrane helix</keyword>
<evidence type="ECO:0000256" key="3">
    <source>
        <dbReference type="ARBA" id="ARBA00022475"/>
    </source>
</evidence>
<feature type="domain" description="ABC transmembrane type-1" evidence="8">
    <location>
        <begin position="83"/>
        <end position="291"/>
    </location>
</feature>
<evidence type="ECO:0000256" key="7">
    <source>
        <dbReference type="RuleBase" id="RU363032"/>
    </source>
</evidence>
<feature type="transmembrane region" description="Helical" evidence="7">
    <location>
        <begin position="269"/>
        <end position="290"/>
    </location>
</feature>
<comment type="subcellular location">
    <subcellularLocation>
        <location evidence="1 7">Cell membrane</location>
        <topology evidence="1 7">Multi-pass membrane protein</topology>
    </subcellularLocation>
</comment>
<evidence type="ECO:0000259" key="8">
    <source>
        <dbReference type="PROSITE" id="PS50928"/>
    </source>
</evidence>
<dbReference type="EMBL" id="BAAAQM010000001">
    <property type="protein sequence ID" value="GAA1949593.1"/>
    <property type="molecule type" value="Genomic_DNA"/>
</dbReference>
<organism evidence="9 10">
    <name type="scientific">Catenulispora subtropica</name>
    <dbReference type="NCBI Taxonomy" id="450798"/>
    <lineage>
        <taxon>Bacteria</taxon>
        <taxon>Bacillati</taxon>
        <taxon>Actinomycetota</taxon>
        <taxon>Actinomycetes</taxon>
        <taxon>Catenulisporales</taxon>
        <taxon>Catenulisporaceae</taxon>
        <taxon>Catenulispora</taxon>
    </lineage>
</organism>
<evidence type="ECO:0000313" key="10">
    <source>
        <dbReference type="Proteomes" id="UP001499854"/>
    </source>
</evidence>
<name>A0ABP5BNK6_9ACTN</name>
<evidence type="ECO:0000256" key="4">
    <source>
        <dbReference type="ARBA" id="ARBA00022692"/>
    </source>
</evidence>
<dbReference type="InterPro" id="IPR000515">
    <property type="entry name" value="MetI-like"/>
</dbReference>
<keyword evidence="4 7" id="KW-0812">Transmembrane</keyword>
<dbReference type="CDD" id="cd06261">
    <property type="entry name" value="TM_PBP2"/>
    <property type="match status" value="1"/>
</dbReference>